<keyword evidence="2" id="KW-1185">Reference proteome</keyword>
<organism evidence="1 2">
    <name type="scientific">Oesophagostomum dentatum</name>
    <name type="common">Nodular worm</name>
    <dbReference type="NCBI Taxonomy" id="61180"/>
    <lineage>
        <taxon>Eukaryota</taxon>
        <taxon>Metazoa</taxon>
        <taxon>Ecdysozoa</taxon>
        <taxon>Nematoda</taxon>
        <taxon>Chromadorea</taxon>
        <taxon>Rhabditida</taxon>
        <taxon>Rhabditina</taxon>
        <taxon>Rhabditomorpha</taxon>
        <taxon>Strongyloidea</taxon>
        <taxon>Strongylidae</taxon>
        <taxon>Oesophagostomum</taxon>
    </lineage>
</organism>
<reference evidence="1 2" key="1">
    <citation type="submission" date="2014-03" db="EMBL/GenBank/DDBJ databases">
        <title>Draft genome of the hookworm Oesophagostomum dentatum.</title>
        <authorList>
            <person name="Mitreva M."/>
        </authorList>
    </citation>
    <scope>NUCLEOTIDE SEQUENCE [LARGE SCALE GENOMIC DNA]</scope>
    <source>
        <strain evidence="1 2">OD-Hann</strain>
    </source>
</reference>
<gene>
    <name evidence="1" type="ORF">OESDEN_05608</name>
</gene>
<proteinExistence type="predicted"/>
<accession>A0A0B1TF46</accession>
<name>A0A0B1TF46_OESDE</name>
<dbReference type="EMBL" id="KN550318">
    <property type="protein sequence ID" value="KHJ94457.1"/>
    <property type="molecule type" value="Genomic_DNA"/>
</dbReference>
<dbReference type="AlphaFoldDB" id="A0A0B1TF46"/>
<protein>
    <submittedName>
        <fullName evidence="1">Uncharacterized protein</fullName>
    </submittedName>
</protein>
<sequence>MLNMLHFSNHRRHSHRQSVLDLDKCAFDENSFNKDTTLSLDSSLGSLPSSSSLSSHEISSYNARCLRNLRRSGVRITPEDVYQVRRELQADYAAQRTTADRKRCLREACATLLELRSELLEEPKRDDESMAFYVFEYQAFLCWIYSTIRFAGFTSEMERHFRDMKENHRILLSALPPRGEPFLLAVLRFSQMCIEYAAMCDDEALQWCRLAYARSQQAKFPYAENVL</sequence>
<dbReference type="OrthoDB" id="5842678at2759"/>
<evidence type="ECO:0000313" key="1">
    <source>
        <dbReference type="EMBL" id="KHJ94457.1"/>
    </source>
</evidence>
<dbReference type="Proteomes" id="UP000053660">
    <property type="component" value="Unassembled WGS sequence"/>
</dbReference>
<evidence type="ECO:0000313" key="2">
    <source>
        <dbReference type="Proteomes" id="UP000053660"/>
    </source>
</evidence>